<keyword evidence="4" id="KW-1185">Reference proteome</keyword>
<evidence type="ECO:0000313" key="3">
    <source>
        <dbReference type="EMBL" id="RDV15625.1"/>
    </source>
</evidence>
<reference evidence="4" key="1">
    <citation type="submission" date="2018-08" db="EMBL/GenBank/DDBJ databases">
        <authorList>
            <person name="Liu Z.-W."/>
            <person name="Du Z.-J."/>
        </authorList>
    </citation>
    <scope>NUCLEOTIDE SEQUENCE [LARGE SCALE GENOMIC DNA]</scope>
    <source>
        <strain evidence="4">H4X</strain>
    </source>
</reference>
<accession>A0A3D8LDZ6</accession>
<dbReference type="PROSITE" id="PS51257">
    <property type="entry name" value="PROKAR_LIPOPROTEIN"/>
    <property type="match status" value="1"/>
</dbReference>
<evidence type="ECO:0000313" key="4">
    <source>
        <dbReference type="Proteomes" id="UP000256708"/>
    </source>
</evidence>
<proteinExistence type="predicted"/>
<organism evidence="3 4">
    <name type="scientific">Pontibacter diazotrophicus</name>
    <dbReference type="NCBI Taxonomy" id="1400979"/>
    <lineage>
        <taxon>Bacteria</taxon>
        <taxon>Pseudomonadati</taxon>
        <taxon>Bacteroidota</taxon>
        <taxon>Cytophagia</taxon>
        <taxon>Cytophagales</taxon>
        <taxon>Hymenobacteraceae</taxon>
        <taxon>Pontibacter</taxon>
    </lineage>
</organism>
<gene>
    <name evidence="3" type="ORF">DXT99_09075</name>
</gene>
<feature type="signal peptide" evidence="2">
    <location>
        <begin position="1"/>
        <end position="20"/>
    </location>
</feature>
<dbReference type="Proteomes" id="UP000256708">
    <property type="component" value="Unassembled WGS sequence"/>
</dbReference>
<evidence type="ECO:0000256" key="1">
    <source>
        <dbReference type="SAM" id="MobiDB-lite"/>
    </source>
</evidence>
<dbReference type="EMBL" id="QRGR01000008">
    <property type="protein sequence ID" value="RDV15625.1"/>
    <property type="molecule type" value="Genomic_DNA"/>
</dbReference>
<feature type="compositionally biased region" description="Polar residues" evidence="1">
    <location>
        <begin position="76"/>
        <end position="85"/>
    </location>
</feature>
<dbReference type="RefSeq" id="WP_115565220.1">
    <property type="nucleotide sequence ID" value="NZ_QRGR01000008.1"/>
</dbReference>
<feature type="region of interest" description="Disordered" evidence="1">
    <location>
        <begin position="24"/>
        <end position="111"/>
    </location>
</feature>
<feature type="compositionally biased region" description="Low complexity" evidence="1">
    <location>
        <begin position="27"/>
        <end position="52"/>
    </location>
</feature>
<dbReference type="AlphaFoldDB" id="A0A3D8LDZ6"/>
<keyword evidence="2" id="KW-0732">Signal</keyword>
<name>A0A3D8LDZ6_9BACT</name>
<comment type="caution">
    <text evidence="3">The sequence shown here is derived from an EMBL/GenBank/DDBJ whole genome shotgun (WGS) entry which is preliminary data.</text>
</comment>
<dbReference type="OrthoDB" id="678557at2"/>
<evidence type="ECO:0000256" key="2">
    <source>
        <dbReference type="SAM" id="SignalP"/>
    </source>
</evidence>
<protein>
    <submittedName>
        <fullName evidence="3">Uncharacterized protein</fullName>
    </submittedName>
</protein>
<sequence length="121" mass="12065">MKIISRILLSAAVLGFVACSSEKEQEATTTAPLNTTTSAQATGTAAQGATAALNPAHGQPNHRCDIPVGTPLSAPAQPNLNMQPTVTPPTPVIKGAVASGVNPPHGELGHDCSVPVGAALN</sequence>
<feature type="chain" id="PRO_5017642480" evidence="2">
    <location>
        <begin position="21"/>
        <end position="121"/>
    </location>
</feature>